<organism evidence="1 2">
    <name type="scientific">Lachnellula suecica</name>
    <dbReference type="NCBI Taxonomy" id="602035"/>
    <lineage>
        <taxon>Eukaryota</taxon>
        <taxon>Fungi</taxon>
        <taxon>Dikarya</taxon>
        <taxon>Ascomycota</taxon>
        <taxon>Pezizomycotina</taxon>
        <taxon>Leotiomycetes</taxon>
        <taxon>Helotiales</taxon>
        <taxon>Lachnaceae</taxon>
        <taxon>Lachnellula</taxon>
    </lineage>
</organism>
<keyword evidence="2" id="KW-1185">Reference proteome</keyword>
<gene>
    <name evidence="1" type="ORF">LSUE1_G008432</name>
</gene>
<comment type="caution">
    <text evidence="1">The sequence shown here is derived from an EMBL/GenBank/DDBJ whole genome shotgun (WGS) entry which is preliminary data.</text>
</comment>
<sequence length="197" mass="22096">MSAERSWDQRRFVVEESAVNNGGKRTIFVETMSPGVSVPPHFHTKFSETFDLIKGAIKVYKTDQPDEEKLEASAQDLKVGEPKMVEPLMYHKYKVGEEVTALRVTLTPGNLDFERVLKIMNGLAEDGELEKFGDSKLLMGAIFELTDAHLFGPAKAMSEALYAEDGDEIRAFRKELLEKYDTDEALKKLLVPVPVTA</sequence>
<protein>
    <recommendedName>
        <fullName evidence="3">Cupin type-1 domain-containing protein</fullName>
    </recommendedName>
</protein>
<dbReference type="InterPro" id="IPR011051">
    <property type="entry name" value="RmlC_Cupin_sf"/>
</dbReference>
<dbReference type="SUPFAM" id="SSF51182">
    <property type="entry name" value="RmlC-like cupins"/>
    <property type="match status" value="1"/>
</dbReference>
<name>A0A8T9BTZ6_9HELO</name>
<dbReference type="OrthoDB" id="4763033at2759"/>
<evidence type="ECO:0000313" key="2">
    <source>
        <dbReference type="Proteomes" id="UP000469558"/>
    </source>
</evidence>
<evidence type="ECO:0000313" key="1">
    <source>
        <dbReference type="EMBL" id="TVY60767.1"/>
    </source>
</evidence>
<proteinExistence type="predicted"/>
<reference evidence="1 2" key="1">
    <citation type="submission" date="2018-05" db="EMBL/GenBank/DDBJ databases">
        <title>Genome sequencing and assembly of the regulated plant pathogen Lachnellula willkommii and related sister species for the development of diagnostic species identification markers.</title>
        <authorList>
            <person name="Giroux E."/>
            <person name="Bilodeau G."/>
        </authorList>
    </citation>
    <scope>NUCLEOTIDE SEQUENCE [LARGE SCALE GENOMIC DNA]</scope>
    <source>
        <strain evidence="1 2">CBS 268.59</strain>
    </source>
</reference>
<accession>A0A8T9BTZ6</accession>
<dbReference type="AlphaFoldDB" id="A0A8T9BTZ6"/>
<dbReference type="InterPro" id="IPR014710">
    <property type="entry name" value="RmlC-like_jellyroll"/>
</dbReference>
<dbReference type="Gene3D" id="2.60.120.10">
    <property type="entry name" value="Jelly Rolls"/>
    <property type="match status" value="1"/>
</dbReference>
<dbReference type="EMBL" id="QGMK01002128">
    <property type="protein sequence ID" value="TVY60767.1"/>
    <property type="molecule type" value="Genomic_DNA"/>
</dbReference>
<dbReference type="Proteomes" id="UP000469558">
    <property type="component" value="Unassembled WGS sequence"/>
</dbReference>
<evidence type="ECO:0008006" key="3">
    <source>
        <dbReference type="Google" id="ProtNLM"/>
    </source>
</evidence>